<dbReference type="SUPFAM" id="SSF52172">
    <property type="entry name" value="CheY-like"/>
    <property type="match status" value="1"/>
</dbReference>
<evidence type="ECO:0000313" key="5">
    <source>
        <dbReference type="EMBL" id="RTR22905.1"/>
    </source>
</evidence>
<sequence>MDGDILHHGATKAGAMFDPATLLRLASATARPAAEARGVVLDLAVLPGTPPGLVGDVGAVGSMVNALLLSAIERSAGCVVALRLSTQSGAAGPGKPEATQLRISLTGGFEVADSFCLDLARRFVAPLGARLTLEPSGSGGAAVVLDLPVGLPGRMTDAERLMSWARTRGGRLLVVDDSATNRMVTAGLLSKVGFSVEMATGGAEAVAAIAQANVPPEAVLMDVAMPDVDGIAATETIRSLSGERGRIPIIAVTANAHPDDRSRCLAAGMNDYVTKPVRRADLLAALERWLTPS</sequence>
<accession>A0A3S0L0B4</accession>
<evidence type="ECO:0000313" key="6">
    <source>
        <dbReference type="Proteomes" id="UP000277007"/>
    </source>
</evidence>
<dbReference type="InterPro" id="IPR001789">
    <property type="entry name" value="Sig_transdc_resp-reg_receiver"/>
</dbReference>
<dbReference type="RefSeq" id="WP_126612681.1">
    <property type="nucleotide sequence ID" value="NZ_JBHUCY010000004.1"/>
</dbReference>
<proteinExistence type="predicted"/>
<dbReference type="SMART" id="SM00448">
    <property type="entry name" value="REC"/>
    <property type="match status" value="1"/>
</dbReference>
<evidence type="ECO:0000256" key="3">
    <source>
        <dbReference type="PROSITE-ProRule" id="PRU00169"/>
    </source>
</evidence>
<evidence type="ECO:0000256" key="2">
    <source>
        <dbReference type="ARBA" id="ARBA00023012"/>
    </source>
</evidence>
<name>A0A3S0L0B4_9PROT</name>
<feature type="domain" description="Response regulatory" evidence="4">
    <location>
        <begin position="171"/>
        <end position="290"/>
    </location>
</feature>
<evidence type="ECO:0000259" key="4">
    <source>
        <dbReference type="PROSITE" id="PS50110"/>
    </source>
</evidence>
<dbReference type="PROSITE" id="PS50110">
    <property type="entry name" value="RESPONSE_REGULATORY"/>
    <property type="match status" value="1"/>
</dbReference>
<reference evidence="5 6" key="1">
    <citation type="submission" date="2018-12" db="EMBL/GenBank/DDBJ databases">
        <authorList>
            <person name="Yang Y."/>
        </authorList>
    </citation>
    <scope>NUCLEOTIDE SEQUENCE [LARGE SCALE GENOMIC DNA]</scope>
    <source>
        <strain evidence="5 6">L-25-5w-1</strain>
    </source>
</reference>
<dbReference type="PANTHER" id="PTHR45339:SF1">
    <property type="entry name" value="HYBRID SIGNAL TRANSDUCTION HISTIDINE KINASE J"/>
    <property type="match status" value="1"/>
</dbReference>
<dbReference type="Gene3D" id="3.40.50.2300">
    <property type="match status" value="1"/>
</dbReference>
<dbReference type="CDD" id="cd17546">
    <property type="entry name" value="REC_hyHK_CKI1_RcsC-like"/>
    <property type="match status" value="1"/>
</dbReference>
<dbReference type="Proteomes" id="UP000277007">
    <property type="component" value="Unassembled WGS sequence"/>
</dbReference>
<keyword evidence="1 3" id="KW-0597">Phosphoprotein</keyword>
<dbReference type="Pfam" id="PF00072">
    <property type="entry name" value="Response_reg"/>
    <property type="match status" value="1"/>
</dbReference>
<dbReference type="GO" id="GO:0000160">
    <property type="term" value="P:phosphorelay signal transduction system"/>
    <property type="evidence" value="ECO:0007669"/>
    <property type="project" value="UniProtKB-KW"/>
</dbReference>
<feature type="modified residue" description="4-aspartylphosphate" evidence="3">
    <location>
        <position position="222"/>
    </location>
</feature>
<protein>
    <submittedName>
        <fullName evidence="5">Response regulator</fullName>
    </submittedName>
</protein>
<keyword evidence="6" id="KW-1185">Reference proteome</keyword>
<dbReference type="OrthoDB" id="9801602at2"/>
<organism evidence="5 6">
    <name type="scientific">Azospirillum griseum</name>
    <dbReference type="NCBI Taxonomy" id="2496639"/>
    <lineage>
        <taxon>Bacteria</taxon>
        <taxon>Pseudomonadati</taxon>
        <taxon>Pseudomonadota</taxon>
        <taxon>Alphaproteobacteria</taxon>
        <taxon>Rhodospirillales</taxon>
        <taxon>Azospirillaceae</taxon>
        <taxon>Azospirillum</taxon>
    </lineage>
</organism>
<dbReference type="PANTHER" id="PTHR45339">
    <property type="entry name" value="HYBRID SIGNAL TRANSDUCTION HISTIDINE KINASE J"/>
    <property type="match status" value="1"/>
</dbReference>
<dbReference type="EMBL" id="RXMA01000003">
    <property type="protein sequence ID" value="RTR22905.1"/>
    <property type="molecule type" value="Genomic_DNA"/>
</dbReference>
<evidence type="ECO:0000256" key="1">
    <source>
        <dbReference type="ARBA" id="ARBA00022553"/>
    </source>
</evidence>
<dbReference type="InterPro" id="IPR011006">
    <property type="entry name" value="CheY-like_superfamily"/>
</dbReference>
<dbReference type="AlphaFoldDB" id="A0A3S0L0B4"/>
<gene>
    <name evidence="5" type="ORF">EJ903_04825</name>
</gene>
<keyword evidence="2" id="KW-0902">Two-component regulatory system</keyword>
<comment type="caution">
    <text evidence="5">The sequence shown here is derived from an EMBL/GenBank/DDBJ whole genome shotgun (WGS) entry which is preliminary data.</text>
</comment>